<organism evidence="2">
    <name type="scientific">freshwater metagenome</name>
    <dbReference type="NCBI Taxonomy" id="449393"/>
    <lineage>
        <taxon>unclassified sequences</taxon>
        <taxon>metagenomes</taxon>
        <taxon>ecological metagenomes</taxon>
    </lineage>
</organism>
<feature type="compositionally biased region" description="Low complexity" evidence="1">
    <location>
        <begin position="82"/>
        <end position="114"/>
    </location>
</feature>
<sequence>MRGKILLVLGLGIGYVLGTRDGRARYNQMKNAALKVWNDPRVQEQISAATEFVKENAPEVASAVSVNVKKIAERVEAARSVKSPPKRATPARKPAATSASRKTTPSSPTSKPKK</sequence>
<protein>
    <submittedName>
        <fullName evidence="2">Unannotated protein</fullName>
    </submittedName>
</protein>
<evidence type="ECO:0000313" key="3">
    <source>
        <dbReference type="EMBL" id="CAB4858794.1"/>
    </source>
</evidence>
<dbReference type="EMBL" id="CAFBLO010000006">
    <property type="protein sequence ID" value="CAB4858794.1"/>
    <property type="molecule type" value="Genomic_DNA"/>
</dbReference>
<feature type="region of interest" description="Disordered" evidence="1">
    <location>
        <begin position="76"/>
        <end position="114"/>
    </location>
</feature>
<gene>
    <name evidence="2" type="ORF">UFOPK1961_00114</name>
    <name evidence="3" type="ORF">UFOPK3364_00130</name>
</gene>
<dbReference type="AlphaFoldDB" id="A0A6J6ICT9"/>
<accession>A0A6J6ICT9</accession>
<name>A0A6J6ICT9_9ZZZZ</name>
<reference evidence="2" key="1">
    <citation type="submission" date="2020-05" db="EMBL/GenBank/DDBJ databases">
        <authorList>
            <person name="Chiriac C."/>
            <person name="Salcher M."/>
            <person name="Ghai R."/>
            <person name="Kavagutti S V."/>
        </authorList>
    </citation>
    <scope>NUCLEOTIDE SEQUENCE</scope>
</reference>
<evidence type="ECO:0000313" key="2">
    <source>
        <dbReference type="EMBL" id="CAB4621805.1"/>
    </source>
</evidence>
<proteinExistence type="predicted"/>
<evidence type="ECO:0000256" key="1">
    <source>
        <dbReference type="SAM" id="MobiDB-lite"/>
    </source>
</evidence>
<dbReference type="EMBL" id="CAEZVJ010000006">
    <property type="protein sequence ID" value="CAB4621805.1"/>
    <property type="molecule type" value="Genomic_DNA"/>
</dbReference>